<name>A0A6J3M729_9PEZI</name>
<dbReference type="GeneID" id="54365352"/>
<protein>
    <submittedName>
        <fullName evidence="3">Uncharacterized protein</fullName>
    </submittedName>
</protein>
<feature type="compositionally biased region" description="Polar residues" evidence="1">
    <location>
        <begin position="238"/>
        <end position="249"/>
    </location>
</feature>
<reference evidence="3" key="1">
    <citation type="submission" date="2020-01" db="EMBL/GenBank/DDBJ databases">
        <authorList>
            <consortium name="DOE Joint Genome Institute"/>
            <person name="Haridas S."/>
            <person name="Albert R."/>
            <person name="Binder M."/>
            <person name="Bloem J."/>
            <person name="Labutti K."/>
            <person name="Salamov A."/>
            <person name="Andreopoulos B."/>
            <person name="Baker S.E."/>
            <person name="Barry K."/>
            <person name="Bills G."/>
            <person name="Bluhm B.H."/>
            <person name="Cannon C."/>
            <person name="Castanera R."/>
            <person name="Culley D.E."/>
            <person name="Daum C."/>
            <person name="Ezra D."/>
            <person name="Gonzalez J.B."/>
            <person name="Henrissat B."/>
            <person name="Kuo A."/>
            <person name="Liang C."/>
            <person name="Lipzen A."/>
            <person name="Lutzoni F."/>
            <person name="Magnuson J."/>
            <person name="Mondo S."/>
            <person name="Nolan M."/>
            <person name="Ohm R."/>
            <person name="Pangilinan J."/>
            <person name="Park H.-J."/>
            <person name="Ramirez L."/>
            <person name="Alfaro M."/>
            <person name="Sun H."/>
            <person name="Tritt A."/>
            <person name="Yoshinaga Y."/>
            <person name="Zwiers L.-H."/>
            <person name="Turgeon B.G."/>
            <person name="Goodwin S.B."/>
            <person name="Spatafora J.W."/>
            <person name="Crous P.W."/>
            <person name="Grigoriev I.V."/>
        </authorList>
    </citation>
    <scope>NUCLEOTIDE SEQUENCE</scope>
    <source>
        <strain evidence="3">CBS 342.82</strain>
    </source>
</reference>
<evidence type="ECO:0000256" key="1">
    <source>
        <dbReference type="SAM" id="MobiDB-lite"/>
    </source>
</evidence>
<gene>
    <name evidence="3" type="ORF">K489DRAFT_409201</name>
</gene>
<feature type="compositionally biased region" description="Polar residues" evidence="1">
    <location>
        <begin position="69"/>
        <end position="80"/>
    </location>
</feature>
<accession>A0A6J3M729</accession>
<feature type="region of interest" description="Disordered" evidence="1">
    <location>
        <begin position="101"/>
        <end position="302"/>
    </location>
</feature>
<evidence type="ECO:0000313" key="2">
    <source>
        <dbReference type="Proteomes" id="UP000504637"/>
    </source>
</evidence>
<feature type="region of interest" description="Disordered" evidence="1">
    <location>
        <begin position="1"/>
        <end position="26"/>
    </location>
</feature>
<dbReference type="AlphaFoldDB" id="A0A6J3M729"/>
<feature type="compositionally biased region" description="Basic and acidic residues" evidence="1">
    <location>
        <begin position="169"/>
        <end position="179"/>
    </location>
</feature>
<dbReference type="Proteomes" id="UP000504637">
    <property type="component" value="Unplaced"/>
</dbReference>
<feature type="compositionally biased region" description="Basic and acidic residues" evidence="1">
    <location>
        <begin position="119"/>
        <end position="137"/>
    </location>
</feature>
<keyword evidence="2" id="KW-1185">Reference proteome</keyword>
<reference evidence="3" key="3">
    <citation type="submission" date="2025-08" db="UniProtKB">
        <authorList>
            <consortium name="RefSeq"/>
        </authorList>
    </citation>
    <scope>IDENTIFICATION</scope>
    <source>
        <strain evidence="3">CBS 342.82</strain>
    </source>
</reference>
<proteinExistence type="predicted"/>
<feature type="region of interest" description="Disordered" evidence="1">
    <location>
        <begin position="39"/>
        <end position="86"/>
    </location>
</feature>
<evidence type="ECO:0000313" key="3">
    <source>
        <dbReference type="RefSeq" id="XP_033460365.1"/>
    </source>
</evidence>
<dbReference type="RefSeq" id="XP_033460365.1">
    <property type="nucleotide sequence ID" value="XM_033607553.1"/>
</dbReference>
<organism evidence="3">
    <name type="scientific">Dissoconium aciculare CBS 342.82</name>
    <dbReference type="NCBI Taxonomy" id="1314786"/>
    <lineage>
        <taxon>Eukaryota</taxon>
        <taxon>Fungi</taxon>
        <taxon>Dikarya</taxon>
        <taxon>Ascomycota</taxon>
        <taxon>Pezizomycotina</taxon>
        <taxon>Dothideomycetes</taxon>
        <taxon>Dothideomycetidae</taxon>
        <taxon>Mycosphaerellales</taxon>
        <taxon>Dissoconiaceae</taxon>
        <taxon>Dissoconium</taxon>
    </lineage>
</organism>
<sequence length="395" mass="42725">MAPLKRSGSARHAGSEQRPSTAAAPAQASFALSFCGGANEASPARAVSGPRHDDRSNAKPASKPPSKNVKVTIQGPSDQQLDFVETRTTPDGVFVMKWAYRPAQTESSVQERLPAPPERLSRKDAIERDSRTEEPRSKTPTARPRRPATQSNTSKPRHQSVGPRQRSPRRTESRDRASDEPAQIPGRSRSLHVAPDRHRPRTSQEPLPKDPPNIALRGNYSRLGMLTPPCSVPDLPTAINSHPTPQGNAYRSPPERPTATSSLPPLQPPPRTSADNLLPPGNDFPRLRHSSLRQTHDNSQRMPAAAVPLLPPTRQPTPHPNLGKTLSDGRASLAAGRSHRHPPLAASSGNCLALRPPNFNSHRVPCLEAAAAILGGAEKENRAPMNRLVKKKIAG</sequence>
<reference evidence="3" key="2">
    <citation type="submission" date="2020-04" db="EMBL/GenBank/DDBJ databases">
        <authorList>
            <consortium name="NCBI Genome Project"/>
        </authorList>
    </citation>
    <scope>NUCLEOTIDE SEQUENCE</scope>
    <source>
        <strain evidence="3">CBS 342.82</strain>
    </source>
</reference>